<feature type="binding site" evidence="3">
    <location>
        <begin position="100"/>
        <end position="103"/>
    </location>
    <ligand>
        <name>substrate</name>
    </ligand>
</feature>
<dbReference type="SUPFAM" id="SSF100950">
    <property type="entry name" value="NagB/RpiA/CoA transferase-like"/>
    <property type="match status" value="1"/>
</dbReference>
<comment type="catalytic activity">
    <reaction evidence="1 3">
        <text>aldehydo-D-ribose 5-phosphate = D-ribulose 5-phosphate</text>
        <dbReference type="Rhea" id="RHEA:14657"/>
        <dbReference type="ChEBI" id="CHEBI:58121"/>
        <dbReference type="ChEBI" id="CHEBI:58273"/>
        <dbReference type="EC" id="5.3.1.6"/>
    </reaction>
</comment>
<reference evidence="4 5" key="1">
    <citation type="submission" date="2016-09" db="EMBL/GenBank/DDBJ databases">
        <title>Genome Sequence of the Lactobacillus fermentum strain NCC2970 (CNCM I-5068).</title>
        <authorList>
            <person name="Barretto C."/>
            <person name="Ngom-Bru C."/>
            <person name="Genevaz A."/>
            <person name="Fournier C."/>
            <person name="Moine D."/>
            <person name="Kassam M."/>
            <person name="Iltis A."/>
            <person name="Sagory-Zalkind P."/>
            <person name="Faucherand G."/>
            <person name="Descombes P."/>
            <person name="Duboux S."/>
        </authorList>
    </citation>
    <scope>NUCLEOTIDE SEQUENCE [LARGE SCALE GENOMIC DNA]</scope>
    <source>
        <strain evidence="4 5">NCC2970</strain>
    </source>
</reference>
<dbReference type="Gene3D" id="3.30.70.260">
    <property type="match status" value="1"/>
</dbReference>
<dbReference type="InterPro" id="IPR037171">
    <property type="entry name" value="NagB/RpiA_transferase-like"/>
</dbReference>
<protein>
    <recommendedName>
        <fullName evidence="3">Ribose-5-phosphate isomerase A</fullName>
        <ecNumber evidence="3">5.3.1.6</ecNumber>
    </recommendedName>
    <alternativeName>
        <fullName evidence="3">Phosphoriboisomerase A</fullName>
        <shortName evidence="3">PRI</shortName>
    </alternativeName>
</protein>
<dbReference type="Gene3D" id="3.40.50.1360">
    <property type="match status" value="1"/>
</dbReference>
<dbReference type="GO" id="GO:0009052">
    <property type="term" value="P:pentose-phosphate shunt, non-oxidative branch"/>
    <property type="evidence" value="ECO:0007669"/>
    <property type="project" value="UniProtKB-UniRule"/>
</dbReference>
<dbReference type="Proteomes" id="UP000094714">
    <property type="component" value="Chromosome"/>
</dbReference>
<name>A0A1D7ZXJ5_LIMFE</name>
<dbReference type="GO" id="GO:0005829">
    <property type="term" value="C:cytosol"/>
    <property type="evidence" value="ECO:0007669"/>
    <property type="project" value="TreeGrafter"/>
</dbReference>
<dbReference type="GO" id="GO:0004751">
    <property type="term" value="F:ribose-5-phosphate isomerase activity"/>
    <property type="evidence" value="ECO:0007669"/>
    <property type="project" value="UniProtKB-UniRule"/>
</dbReference>
<comment type="similarity">
    <text evidence="3">Belongs to the ribose 5-phosphate isomerase family.</text>
</comment>
<dbReference type="EMBL" id="CP017151">
    <property type="protein sequence ID" value="AOR74588.1"/>
    <property type="molecule type" value="Genomic_DNA"/>
</dbReference>
<dbReference type="NCBIfam" id="TIGR00021">
    <property type="entry name" value="rpiA"/>
    <property type="match status" value="1"/>
</dbReference>
<organism evidence="4 5">
    <name type="scientific">Limosilactobacillus fermentum</name>
    <name type="common">Lactobacillus fermentum</name>
    <dbReference type="NCBI Taxonomy" id="1613"/>
    <lineage>
        <taxon>Bacteria</taxon>
        <taxon>Bacillati</taxon>
        <taxon>Bacillota</taxon>
        <taxon>Bacilli</taxon>
        <taxon>Lactobacillales</taxon>
        <taxon>Lactobacillaceae</taxon>
        <taxon>Limosilactobacillus</taxon>
    </lineage>
</organism>
<dbReference type="CDD" id="cd01398">
    <property type="entry name" value="RPI_A"/>
    <property type="match status" value="1"/>
</dbReference>
<dbReference type="AlphaFoldDB" id="A0A1D7ZXJ5"/>
<dbReference type="EC" id="5.3.1.6" evidence="3"/>
<dbReference type="PANTHER" id="PTHR11934">
    <property type="entry name" value="RIBOSE-5-PHOSPHATE ISOMERASE"/>
    <property type="match status" value="1"/>
</dbReference>
<dbReference type="UniPathway" id="UPA00115">
    <property type="reaction ID" value="UER00412"/>
</dbReference>
<comment type="subunit">
    <text evidence="3">Homodimer.</text>
</comment>
<dbReference type="FunFam" id="3.40.50.1360:FF:000001">
    <property type="entry name" value="Ribose-5-phosphate isomerase A"/>
    <property type="match status" value="1"/>
</dbReference>
<dbReference type="GO" id="GO:0006014">
    <property type="term" value="P:D-ribose metabolic process"/>
    <property type="evidence" value="ECO:0007669"/>
    <property type="project" value="TreeGrafter"/>
</dbReference>
<feature type="binding site" evidence="3">
    <location>
        <begin position="87"/>
        <end position="90"/>
    </location>
    <ligand>
        <name>substrate</name>
    </ligand>
</feature>
<accession>A0A1D7ZXJ5</accession>
<comment type="function">
    <text evidence="3">Catalyzes the reversible conversion of ribose-5-phosphate to ribulose 5-phosphate.</text>
</comment>
<keyword evidence="2 3" id="KW-0413">Isomerase</keyword>
<comment type="pathway">
    <text evidence="3">Carbohydrate degradation; pentose phosphate pathway; D-ribose 5-phosphate from D-ribulose 5-phosphate (non-oxidative stage): step 1/1.</text>
</comment>
<gene>
    <name evidence="3" type="primary">rpiA</name>
    <name evidence="4" type="ORF">LACFE_CDS1134</name>
</gene>
<evidence type="ECO:0000313" key="4">
    <source>
        <dbReference type="EMBL" id="AOR74588.1"/>
    </source>
</evidence>
<dbReference type="Pfam" id="PF06026">
    <property type="entry name" value="Rib_5-P_isom_A"/>
    <property type="match status" value="1"/>
</dbReference>
<dbReference type="InterPro" id="IPR020672">
    <property type="entry name" value="Ribose5P_isomerase_typA_subgr"/>
</dbReference>
<proteinExistence type="inferred from homology"/>
<dbReference type="PATRIC" id="fig|1613.112.peg.1190"/>
<sequence length="230" mass="24796">MFMNQQDSLKQLVGQTAAKLVKNGMIVGLGTGSTVRFLVDALGKRVQEEGLAITGVTTSNRTTAQATSLGIKIVDLDDVDHVDLTIDGADEVDRDFYGIKGGGGALLWEKIVNDASTNNVWIVDQSKVVDRIGAFGVPVEVIPFGASKVFAKFEHQGYQPQWRTDEAGQLYRTDENNYIIDLKLGPLTDPLALAEDLINTVGVVEHGLFLNRVNQVIVGNEAGITTLTAP</sequence>
<feature type="binding site" evidence="3">
    <location>
        <begin position="31"/>
        <end position="34"/>
    </location>
    <ligand>
        <name>substrate</name>
    </ligand>
</feature>
<evidence type="ECO:0000313" key="5">
    <source>
        <dbReference type="Proteomes" id="UP000094714"/>
    </source>
</evidence>
<evidence type="ECO:0000256" key="2">
    <source>
        <dbReference type="ARBA" id="ARBA00023235"/>
    </source>
</evidence>
<dbReference type="PANTHER" id="PTHR11934:SF0">
    <property type="entry name" value="RIBOSE-5-PHOSPHATE ISOMERASE"/>
    <property type="match status" value="1"/>
</dbReference>
<evidence type="ECO:0000256" key="3">
    <source>
        <dbReference type="HAMAP-Rule" id="MF_00170"/>
    </source>
</evidence>
<feature type="binding site" evidence="3">
    <location>
        <position position="127"/>
    </location>
    <ligand>
        <name>substrate</name>
    </ligand>
</feature>
<dbReference type="HAMAP" id="MF_00170">
    <property type="entry name" value="Rib_5P_isom_A"/>
    <property type="match status" value="1"/>
</dbReference>
<evidence type="ECO:0000256" key="1">
    <source>
        <dbReference type="ARBA" id="ARBA00001713"/>
    </source>
</evidence>
<feature type="active site" description="Proton acceptor" evidence="3">
    <location>
        <position position="109"/>
    </location>
</feature>
<dbReference type="InterPro" id="IPR004788">
    <property type="entry name" value="Ribose5P_isomerase_type_A"/>
</dbReference>
<dbReference type="SUPFAM" id="SSF75445">
    <property type="entry name" value="D-ribose-5-phosphate isomerase (RpiA), lid domain"/>
    <property type="match status" value="1"/>
</dbReference>
<dbReference type="NCBIfam" id="NF001924">
    <property type="entry name" value="PRK00702.1"/>
    <property type="match status" value="1"/>
</dbReference>